<accession>A0A7D9HQQ3</accession>
<evidence type="ECO:0000313" key="1">
    <source>
        <dbReference type="EMBL" id="CAB3987565.1"/>
    </source>
</evidence>
<dbReference type="Proteomes" id="UP001152795">
    <property type="component" value="Unassembled WGS sequence"/>
</dbReference>
<protein>
    <submittedName>
        <fullName evidence="1">Uncharacterized protein</fullName>
    </submittedName>
</protein>
<reference evidence="1" key="1">
    <citation type="submission" date="2020-04" db="EMBL/GenBank/DDBJ databases">
        <authorList>
            <person name="Alioto T."/>
            <person name="Alioto T."/>
            <person name="Gomez Garrido J."/>
        </authorList>
    </citation>
    <scope>NUCLEOTIDE SEQUENCE</scope>
    <source>
        <strain evidence="1">A484AB</strain>
    </source>
</reference>
<proteinExistence type="predicted"/>
<name>A0A7D9HQQ3_PARCT</name>
<dbReference type="AlphaFoldDB" id="A0A7D9HQQ3"/>
<gene>
    <name evidence="1" type="ORF">PACLA_8A039323</name>
</gene>
<dbReference type="PANTHER" id="PTHR31025:SF9">
    <property type="entry name" value="SI:DKEY-286J15.1"/>
    <property type="match status" value="1"/>
</dbReference>
<keyword evidence="2" id="KW-1185">Reference proteome</keyword>
<dbReference type="OrthoDB" id="10066002at2759"/>
<sequence length="438" mass="49651">MDSAISVTQLPDAPPPIMCNQQASTSNVTAISPSENTEISPKRFKPDFNIRSILEKSIPGENILKDLGSGNLSRNNRLKMVQILVAELMTMFGDRPKSDIKIAMARAVIEEFPFLKDEEGQGFEAWYTPGKGLHSATGWLEEKLRNMRRRINQEKNKTNISSSSATVSKSKLVQFTSLPESSISEEDYEGMVEWLKHHVEPLTKVKEFMSKTSVKRASWIREHSDLSVDAILKEHPRLIDTPGMIELDFALVLPESVSDNLFLKWTPSFADKVIKYAEDQAKWQVYLGINMEQINSDEAKQNVALSILPCILPAGRKCKKRCSIDDALSSFIDVKPIGTNIPKYLEDNLKPHILVLGERLHPHQVFLVCEGKCLERSNLVEAVDSCFKLFYVLDMEYPWQSNVTWEFFQKVVYCLEDKTPRKTTSAVISMRATLNSYA</sequence>
<evidence type="ECO:0000313" key="2">
    <source>
        <dbReference type="Proteomes" id="UP001152795"/>
    </source>
</evidence>
<comment type="caution">
    <text evidence="1">The sequence shown here is derived from an EMBL/GenBank/DDBJ whole genome shotgun (WGS) entry which is preliminary data.</text>
</comment>
<organism evidence="1 2">
    <name type="scientific">Paramuricea clavata</name>
    <name type="common">Red gorgonian</name>
    <name type="synonym">Violescent sea-whip</name>
    <dbReference type="NCBI Taxonomy" id="317549"/>
    <lineage>
        <taxon>Eukaryota</taxon>
        <taxon>Metazoa</taxon>
        <taxon>Cnidaria</taxon>
        <taxon>Anthozoa</taxon>
        <taxon>Octocorallia</taxon>
        <taxon>Malacalcyonacea</taxon>
        <taxon>Plexauridae</taxon>
        <taxon>Paramuricea</taxon>
    </lineage>
</organism>
<dbReference type="EMBL" id="CACRXK020001196">
    <property type="protein sequence ID" value="CAB3987565.1"/>
    <property type="molecule type" value="Genomic_DNA"/>
</dbReference>
<dbReference type="PANTHER" id="PTHR31025">
    <property type="entry name" value="SI:CH211-196P9.1-RELATED"/>
    <property type="match status" value="1"/>
</dbReference>